<accession>A0A6G8JGS4</accession>
<evidence type="ECO:0000313" key="1">
    <source>
        <dbReference type="EMBL" id="QIM66279.1"/>
    </source>
</evidence>
<dbReference type="KEGG" id="mgra:A4G16_02260"/>
<reference evidence="1 2" key="1">
    <citation type="submission" date="2016-03" db="EMBL/GenBank/DDBJ databases">
        <authorList>
            <person name="Bojesen A.M."/>
            <person name="Planet P."/>
            <person name="Hansen M.J."/>
        </authorList>
    </citation>
    <scope>NUCLEOTIDE SEQUENCE [LARGE SCALE GENOMIC DNA]</scope>
    <source>
        <strain evidence="1 2">B 234/94</strain>
    </source>
</reference>
<dbReference type="AlphaFoldDB" id="A0A6G8JGS4"/>
<proteinExistence type="predicted"/>
<sequence length="159" mass="17729">MATLNVKVEGLKELGQKMQQLGRKAANRIAVKAMRQGGTIVRDTARAKAPVLQENVPHRKKGTLKKAITARTKIKNGKTETIIWVKKASQNQISRFKGKSGKGGAYNPNDPYYWRFVEFGTSKMAAKPFMRPAFEQSKQQAAKAITDTLRTEIHKEATS</sequence>
<dbReference type="RefSeq" id="WP_165888527.1">
    <property type="nucleotide sequence ID" value="NZ_CP015030.1"/>
</dbReference>
<dbReference type="EMBL" id="CP015030">
    <property type="protein sequence ID" value="QIM66279.1"/>
    <property type="molecule type" value="Genomic_DNA"/>
</dbReference>
<organism evidence="1 2">
    <name type="scientific">Mannheimia granulomatis</name>
    <dbReference type="NCBI Taxonomy" id="85402"/>
    <lineage>
        <taxon>Bacteria</taxon>
        <taxon>Pseudomonadati</taxon>
        <taxon>Pseudomonadota</taxon>
        <taxon>Gammaproteobacteria</taxon>
        <taxon>Pasteurellales</taxon>
        <taxon>Pasteurellaceae</taxon>
        <taxon>Mannheimia</taxon>
    </lineage>
</organism>
<dbReference type="Proteomes" id="UP000501366">
    <property type="component" value="Chromosome"/>
</dbReference>
<dbReference type="Pfam" id="PF04883">
    <property type="entry name" value="HK97-gp10_like"/>
    <property type="match status" value="1"/>
</dbReference>
<dbReference type="NCBIfam" id="TIGR01725">
    <property type="entry name" value="phge_HK97_gp10"/>
    <property type="match status" value="1"/>
</dbReference>
<evidence type="ECO:0000313" key="2">
    <source>
        <dbReference type="Proteomes" id="UP000501366"/>
    </source>
</evidence>
<gene>
    <name evidence="1" type="ORF">A4G16_02260</name>
</gene>
<protein>
    <recommendedName>
        <fullName evidence="3">Phage protein, HK97 gp10 family</fullName>
    </recommendedName>
</protein>
<evidence type="ECO:0008006" key="3">
    <source>
        <dbReference type="Google" id="ProtNLM"/>
    </source>
</evidence>
<dbReference type="InterPro" id="IPR010064">
    <property type="entry name" value="HK97-gp10_tail"/>
</dbReference>
<name>A0A6G8JGS4_9PAST</name>